<evidence type="ECO:0000256" key="1">
    <source>
        <dbReference type="SAM" id="Coils"/>
    </source>
</evidence>
<organism evidence="2 3">
    <name type="scientific">Halarcobacter ebronensis</name>
    <dbReference type="NCBI Taxonomy" id="1462615"/>
    <lineage>
        <taxon>Bacteria</taxon>
        <taxon>Pseudomonadati</taxon>
        <taxon>Campylobacterota</taxon>
        <taxon>Epsilonproteobacteria</taxon>
        <taxon>Campylobacterales</taxon>
        <taxon>Arcobacteraceae</taxon>
        <taxon>Halarcobacter</taxon>
    </lineage>
</organism>
<dbReference type="AlphaFoldDB" id="A0A4Q1AN86"/>
<comment type="caution">
    <text evidence="2">The sequence shown here is derived from an EMBL/GenBank/DDBJ whole genome shotgun (WGS) entry which is preliminary data.</text>
</comment>
<proteinExistence type="predicted"/>
<sequence length="221" mass="26121">MKAISLLKIQNEAKELQVNQKITYNQALHKVAKKNGFKAYQALLEKIKKDYIDDEDNQIKEFKSNVFENRKHIESNFIKIEKLSKKYGEIRFNEKYDDDEETREELIEEIEEKAAELSNSIAKMFFGNVLNKLTDNQKLCVEGGAYAGYISSNYQTFHNDIDANNADYFIELDIENQRIEFSYRDFNIDKYEDIDNEGNKFIGEIKEWNDWCQTSEIELPF</sequence>
<accession>A0A4Q1AN86</accession>
<reference evidence="2 3" key="1">
    <citation type="submission" date="2017-10" db="EMBL/GenBank/DDBJ databases">
        <title>Genomics of the genus Arcobacter.</title>
        <authorList>
            <person name="Perez-Cataluna A."/>
            <person name="Figueras M.J."/>
        </authorList>
    </citation>
    <scope>NUCLEOTIDE SEQUENCE [LARGE SCALE GENOMIC DNA]</scope>
    <source>
        <strain evidence="2 3">CECT 8441</strain>
    </source>
</reference>
<protein>
    <submittedName>
        <fullName evidence="2">Uncharacterized protein</fullName>
    </submittedName>
</protein>
<evidence type="ECO:0000313" key="2">
    <source>
        <dbReference type="EMBL" id="RXK07574.1"/>
    </source>
</evidence>
<dbReference type="EMBL" id="PDKK01000002">
    <property type="protein sequence ID" value="RXK07574.1"/>
    <property type="molecule type" value="Genomic_DNA"/>
</dbReference>
<dbReference type="Proteomes" id="UP000289758">
    <property type="component" value="Unassembled WGS sequence"/>
</dbReference>
<evidence type="ECO:0000313" key="3">
    <source>
        <dbReference type="Proteomes" id="UP000289758"/>
    </source>
</evidence>
<keyword evidence="1" id="KW-0175">Coiled coil</keyword>
<feature type="coiled-coil region" evidence="1">
    <location>
        <begin position="93"/>
        <end position="123"/>
    </location>
</feature>
<dbReference type="RefSeq" id="WP_129086457.1">
    <property type="nucleotide sequence ID" value="NZ_CP053836.1"/>
</dbReference>
<gene>
    <name evidence="2" type="ORF">CRV07_03685</name>
</gene>
<name>A0A4Q1AN86_9BACT</name>
<keyword evidence="3" id="KW-1185">Reference proteome</keyword>